<protein>
    <submittedName>
        <fullName evidence="1">Uncharacterized protein</fullName>
    </submittedName>
</protein>
<gene>
    <name evidence="1" type="ORF">IPOD504_LOCUS2525</name>
</gene>
<proteinExistence type="predicted"/>
<organism evidence="1 2">
    <name type="scientific">Iphiclides podalirius</name>
    <name type="common">scarce swallowtail</name>
    <dbReference type="NCBI Taxonomy" id="110791"/>
    <lineage>
        <taxon>Eukaryota</taxon>
        <taxon>Metazoa</taxon>
        <taxon>Ecdysozoa</taxon>
        <taxon>Arthropoda</taxon>
        <taxon>Hexapoda</taxon>
        <taxon>Insecta</taxon>
        <taxon>Pterygota</taxon>
        <taxon>Neoptera</taxon>
        <taxon>Endopterygota</taxon>
        <taxon>Lepidoptera</taxon>
        <taxon>Glossata</taxon>
        <taxon>Ditrysia</taxon>
        <taxon>Papilionoidea</taxon>
        <taxon>Papilionidae</taxon>
        <taxon>Papilioninae</taxon>
        <taxon>Iphiclides</taxon>
    </lineage>
</organism>
<feature type="non-terminal residue" evidence="1">
    <location>
        <position position="1"/>
    </location>
</feature>
<name>A0ABN8HWX8_9NEOP</name>
<accession>A0ABN8HWX8</accession>
<dbReference type="Proteomes" id="UP000837857">
    <property type="component" value="Chromosome 12"/>
</dbReference>
<evidence type="ECO:0000313" key="2">
    <source>
        <dbReference type="Proteomes" id="UP000837857"/>
    </source>
</evidence>
<reference evidence="1" key="1">
    <citation type="submission" date="2022-03" db="EMBL/GenBank/DDBJ databases">
        <authorList>
            <person name="Martin H S."/>
        </authorList>
    </citation>
    <scope>NUCLEOTIDE SEQUENCE</scope>
</reference>
<evidence type="ECO:0000313" key="1">
    <source>
        <dbReference type="EMBL" id="CAH2040377.1"/>
    </source>
</evidence>
<keyword evidence="2" id="KW-1185">Reference proteome</keyword>
<dbReference type="EMBL" id="OW152824">
    <property type="protein sequence ID" value="CAH2040377.1"/>
    <property type="molecule type" value="Genomic_DNA"/>
</dbReference>
<sequence length="77" mass="8221">MVLVDEELGAPFGSPGDFARSWDGPTDHIMSGSAEVRCTKRGEVVVTLLEDDVPVVLLFVSQESSSSPISTSKNPDK</sequence>